<dbReference type="Proteomes" id="UP000032279">
    <property type="component" value="Unassembled WGS sequence"/>
</dbReference>
<dbReference type="RefSeq" id="WP_082040901.1">
    <property type="nucleotide sequence ID" value="NZ_AWTT01000011.1"/>
</dbReference>
<feature type="transmembrane region" description="Helical" evidence="2">
    <location>
        <begin position="222"/>
        <end position="240"/>
    </location>
</feature>
<dbReference type="GO" id="GO:0006814">
    <property type="term" value="P:sodium ion transport"/>
    <property type="evidence" value="ECO:0007669"/>
    <property type="project" value="InterPro"/>
</dbReference>
<dbReference type="SUPFAM" id="SSF103473">
    <property type="entry name" value="MFS general substrate transporter"/>
    <property type="match status" value="1"/>
</dbReference>
<dbReference type="Gene3D" id="1.20.1250.20">
    <property type="entry name" value="MFS general substrate transporter like domains"/>
    <property type="match status" value="1"/>
</dbReference>
<dbReference type="GO" id="GO:0008643">
    <property type="term" value="P:carbohydrate transport"/>
    <property type="evidence" value="ECO:0007669"/>
    <property type="project" value="InterPro"/>
</dbReference>
<evidence type="ECO:0000313" key="4">
    <source>
        <dbReference type="Proteomes" id="UP000032279"/>
    </source>
</evidence>
<feature type="transmembrane region" description="Helical" evidence="2">
    <location>
        <begin position="171"/>
        <end position="193"/>
    </location>
</feature>
<dbReference type="PANTHER" id="PTHR11328">
    <property type="entry name" value="MAJOR FACILITATOR SUPERFAMILY DOMAIN-CONTAINING PROTEIN"/>
    <property type="match status" value="1"/>
</dbReference>
<dbReference type="EMBL" id="AWTT01000011">
    <property type="protein sequence ID" value="KIS03757.1"/>
    <property type="molecule type" value="Genomic_DNA"/>
</dbReference>
<protein>
    <submittedName>
        <fullName evidence="3">Xyloside transporter</fullName>
    </submittedName>
</protein>
<feature type="transmembrane region" description="Helical" evidence="2">
    <location>
        <begin position="393"/>
        <end position="418"/>
    </location>
</feature>
<feature type="transmembrane region" description="Helical" evidence="2">
    <location>
        <begin position="260"/>
        <end position="280"/>
    </location>
</feature>
<keyword evidence="4" id="KW-1185">Reference proteome</keyword>
<comment type="caution">
    <text evidence="3">The sequence shown here is derived from an EMBL/GenBank/DDBJ whole genome shotgun (WGS) entry which is preliminary data.</text>
</comment>
<evidence type="ECO:0000256" key="2">
    <source>
        <dbReference type="SAM" id="Phobius"/>
    </source>
</evidence>
<dbReference type="AlphaFoldDB" id="A0A0D1A7S3"/>
<dbReference type="PATRIC" id="fig|1335616.4.peg.665"/>
<gene>
    <name evidence="3" type="primary">xynT1</name>
    <name evidence="3" type="ORF">WDC_0670</name>
</gene>
<evidence type="ECO:0000313" key="3">
    <source>
        <dbReference type="EMBL" id="KIS03757.1"/>
    </source>
</evidence>
<keyword evidence="2" id="KW-0472">Membrane</keyword>
<sequence>MGLLTLVTNLSLTTTVSAYLVFFYTDVAKMSLGAVGLLMLIARLMSAVAAPLSGYFIDNTNTRWGKARPWYLWLCIPVAIFSILLFLDPNFKSNSMNVTYIWITYVIWSMLEIFINTPDTAILPMLTNDRNQRTIFNSFRNGGSQIGALIANAAVLPLVALFGAGNDKKGFLYMIFFLAFLSVCGYLFVFVFIREVNTSTDGDKNKNHVSVSDGFKAMKGNWAFVITFIVTILVFFAAMARNSSVIYYFRYNLNDLKMVAVINGLNSTQLISIALLPLLVRRLGQARTWMLGLFLSAIAQPLILMSHSNMGLIITFWIVNNLGMGICVPLIFAILADSADYGDWKNHIYAPGFLSGIGATTATKLGGGLGMGVVPWILGMFGYIAEKPQTTHALFGIEVVFIWVPFVCLLLAIIPAYFYQRIEKQRGQVQDDLAKRRSNIN</sequence>
<feature type="transmembrane region" description="Helical" evidence="2">
    <location>
        <begin position="146"/>
        <end position="165"/>
    </location>
</feature>
<dbReference type="Pfam" id="PF13347">
    <property type="entry name" value="MFS_2"/>
    <property type="match status" value="1"/>
</dbReference>
<proteinExistence type="predicted"/>
<feature type="transmembrane region" description="Helical" evidence="2">
    <location>
        <begin position="34"/>
        <end position="57"/>
    </location>
</feature>
<dbReference type="InterPro" id="IPR001927">
    <property type="entry name" value="Na/Gal_symport"/>
</dbReference>
<dbReference type="OrthoDB" id="9764596at2"/>
<feature type="transmembrane region" description="Helical" evidence="2">
    <location>
        <begin position="312"/>
        <end position="336"/>
    </location>
</feature>
<dbReference type="STRING" id="1335616.WDC_0670"/>
<feature type="transmembrane region" description="Helical" evidence="2">
    <location>
        <begin position="289"/>
        <end position="306"/>
    </location>
</feature>
<dbReference type="CDD" id="cd17332">
    <property type="entry name" value="MFS_MelB_like"/>
    <property type="match status" value="1"/>
</dbReference>
<evidence type="ECO:0000256" key="1">
    <source>
        <dbReference type="ARBA" id="ARBA00022597"/>
    </source>
</evidence>
<keyword evidence="1" id="KW-0813">Transport</keyword>
<name>A0A0D1A7S3_9LACO</name>
<keyword evidence="2" id="KW-1133">Transmembrane helix</keyword>
<dbReference type="InterPro" id="IPR036259">
    <property type="entry name" value="MFS_trans_sf"/>
</dbReference>
<dbReference type="PANTHER" id="PTHR11328:SF24">
    <property type="entry name" value="MAJOR FACILITATOR SUPERFAMILY (MFS) PROFILE DOMAIN-CONTAINING PROTEIN"/>
    <property type="match status" value="1"/>
</dbReference>
<keyword evidence="2" id="KW-0812">Transmembrane</keyword>
<dbReference type="InterPro" id="IPR039672">
    <property type="entry name" value="MFS_2"/>
</dbReference>
<feature type="transmembrane region" description="Helical" evidence="2">
    <location>
        <begin position="69"/>
        <end position="87"/>
    </location>
</feature>
<dbReference type="GO" id="GO:0005886">
    <property type="term" value="C:plasma membrane"/>
    <property type="evidence" value="ECO:0007669"/>
    <property type="project" value="TreeGrafter"/>
</dbReference>
<keyword evidence="1" id="KW-0762">Sugar transport</keyword>
<dbReference type="NCBIfam" id="TIGR00792">
    <property type="entry name" value="gph"/>
    <property type="match status" value="1"/>
</dbReference>
<reference evidence="3 4" key="1">
    <citation type="submission" date="2013-08" db="EMBL/GenBank/DDBJ databases">
        <title>Lactobacillus wasatchii sp. WDC04, a late gas producing bacteria isolated from aged chedder cheese.</title>
        <authorList>
            <person name="Oberg C.J."/>
            <person name="Culumber M."/>
            <person name="McMahon D.J."/>
            <person name="Broadbent J.R."/>
            <person name="Oberg T.S."/>
            <person name="Ortaki F."/>
        </authorList>
    </citation>
    <scope>NUCLEOTIDE SEQUENCE [LARGE SCALE GENOMIC DNA]</scope>
    <source>
        <strain evidence="3 4">WDC04</strain>
    </source>
</reference>
<accession>A0A0D1A7S3</accession>
<feature type="transmembrane region" description="Helical" evidence="2">
    <location>
        <begin position="99"/>
        <end position="126"/>
    </location>
</feature>
<dbReference type="GO" id="GO:0015293">
    <property type="term" value="F:symporter activity"/>
    <property type="evidence" value="ECO:0007669"/>
    <property type="project" value="InterPro"/>
</dbReference>
<organism evidence="3 4">
    <name type="scientific">Paucilactobacillus wasatchensis</name>
    <dbReference type="NCBI Taxonomy" id="1335616"/>
    <lineage>
        <taxon>Bacteria</taxon>
        <taxon>Bacillati</taxon>
        <taxon>Bacillota</taxon>
        <taxon>Bacilli</taxon>
        <taxon>Lactobacillales</taxon>
        <taxon>Lactobacillaceae</taxon>
        <taxon>Paucilactobacillus</taxon>
    </lineage>
</organism>